<dbReference type="RefSeq" id="WP_030032251.1">
    <property type="nucleotide sequence ID" value="NZ_BA000059.1"/>
</dbReference>
<reference evidence="1" key="1">
    <citation type="submission" date="2013-10" db="EMBL/GenBank/DDBJ databases">
        <title>Draft genome sequence of Clostridium botulinum type B strain Osaka05.</title>
        <authorList>
            <person name="Sakaguchi Y."/>
            <person name="Hosomi K."/>
            <person name="Uchiyama J."/>
            <person name="Ogura Y."/>
            <person name="Sakaguchi M."/>
            <person name="Kohda T."/>
            <person name="Mukamoto M."/>
            <person name="Misawa N."/>
            <person name="Matsuzaki S."/>
            <person name="Hayashi T."/>
            <person name="Kozaki S."/>
        </authorList>
    </citation>
    <scope>NUCLEOTIDE SEQUENCE</scope>
    <source>
        <strain evidence="1">Osaka05</strain>
    </source>
</reference>
<accession>A0A060N692</accession>
<dbReference type="EMBL" id="BA000059">
    <property type="protein sequence ID" value="BAO05100.1"/>
    <property type="molecule type" value="Genomic_DNA"/>
</dbReference>
<sequence length="122" mass="14137">MTKTLIKNNKKEGDEVSNKSVATLVTFPNTIDSIRNFRNNIKAYGYLECMLSVFNDLKKAEGYEEMYHDIKSMVANNDLEKLMTFHKKMIGYAKSKRERTAVNTFIICMLHKSNKELGLYNL</sequence>
<dbReference type="HOGENOM" id="CLU_2068973_0_0_9"/>
<name>A0A060N692_CLOBO</name>
<gene>
    <name evidence="1" type="ORF">CBO05P2_075</name>
</gene>
<dbReference type="AlphaFoldDB" id="A0A060N692"/>
<organism evidence="1">
    <name type="scientific">Clostridium botulinum B str. Osaka05</name>
    <dbReference type="NCBI Taxonomy" id="1407017"/>
    <lineage>
        <taxon>Bacteria</taxon>
        <taxon>Bacillati</taxon>
        <taxon>Bacillota</taxon>
        <taxon>Clostridia</taxon>
        <taxon>Eubacteriales</taxon>
        <taxon>Clostridiaceae</taxon>
        <taxon>Clostridium</taxon>
    </lineage>
</organism>
<protein>
    <submittedName>
        <fullName evidence="1">Uncharacterized protein</fullName>
    </submittedName>
</protein>
<evidence type="ECO:0000313" key="1">
    <source>
        <dbReference type="EMBL" id="BAO05100.1"/>
    </source>
</evidence>
<proteinExistence type="predicted"/>
<dbReference type="Proteomes" id="UP000054164">
    <property type="component" value="Unassembled WGS sequence"/>
</dbReference>